<dbReference type="PANTHER" id="PTHR11908">
    <property type="entry name" value="XANTHINE DEHYDROGENASE"/>
    <property type="match status" value="1"/>
</dbReference>
<accession>A0A4U6QCP5</accession>
<dbReference type="OrthoDB" id="135295at2"/>
<evidence type="ECO:0000259" key="2">
    <source>
        <dbReference type="SMART" id="SM01008"/>
    </source>
</evidence>
<dbReference type="AlphaFoldDB" id="A0A4U6QCP5"/>
<dbReference type="SUPFAM" id="SSF56003">
    <property type="entry name" value="Molybdenum cofactor-binding domain"/>
    <property type="match status" value="1"/>
</dbReference>
<feature type="region of interest" description="Disordered" evidence="1">
    <location>
        <begin position="1"/>
        <end position="21"/>
    </location>
</feature>
<dbReference type="Proteomes" id="UP000306985">
    <property type="component" value="Unassembled WGS sequence"/>
</dbReference>
<keyword evidence="4" id="KW-1185">Reference proteome</keyword>
<sequence>MTATRPGSGSPIGRSMVRPDADAKTRGAAVYTIDHVEAGMLHAAVLRAPVAAATIRRLDVTAAAGLAGVHAVVTGADAPHRSGMLATKDQTVFAIDTVRYAGEPIAAVAAESAAAAAAAVAAIELDLEPLPPVVDLDEAVAPQTRLIHPDWATYEVPVEGHRGGNVAWELTLDRGSDDEWAVAFATAAAVVDDEFRVPRQHQTPLEPHACVARWNQGRYTVHTSTQFPHSVRSRTAELLGLRPSAIRVIVPTVGGGFGGKLDAMLEPIACLLARRSGRPVRLVNTREEELTTAGPRENAVLRLRTAVAADGTLLAQQADVLIDNGANSSGETIVCAAVPPLALGGTYRVPLARYRCRVVYTNTAPTAAFRGVGGPYVIFAQESHLDSIARRIGVDRRDLRLRNVLHAGEAMVNGQVLPDAALVDALASVEQRMPWNPGRAPATKGALRGTAVVPLTWLTNPGPAEASIALNDDGTVLVTTAATDIGTGAVVTGIRQIVAARLGVDVADVIISTPDTDAAGFDNGAQGSRTTYGSGAAADRAAGELRDLILRAAADQLEVAEADLVIEGGGVTMVGNPAVSVPLGTVSAGAMWTTGPLSATGRFVSPPASFDAGCFVGSLFSTINGTSSHAHAAEVEVDPATGAVTVLRYVIAQDVGTAINPAMITSQVHGAVAQGLGYALYEALRIGDDGQVLDRNLGTYRVPTALDVPDIDLAILEIPGSNGALGVKGAAEPPIVPVAAVIACAVADAIGTTVHELPMTPFSVLAALRGRD</sequence>
<dbReference type="EMBL" id="SZZH01000004">
    <property type="protein sequence ID" value="TKV57722.1"/>
    <property type="molecule type" value="Genomic_DNA"/>
</dbReference>
<protein>
    <submittedName>
        <fullName evidence="3">Xanthine dehydrogenase family protein</fullName>
    </submittedName>
</protein>
<dbReference type="Pfam" id="PF02738">
    <property type="entry name" value="MoCoBD_1"/>
    <property type="match status" value="1"/>
</dbReference>
<dbReference type="GO" id="GO:0005506">
    <property type="term" value="F:iron ion binding"/>
    <property type="evidence" value="ECO:0007669"/>
    <property type="project" value="InterPro"/>
</dbReference>
<dbReference type="Gene3D" id="3.90.1170.50">
    <property type="entry name" value="Aldehyde oxidase/xanthine dehydrogenase, a/b hammerhead"/>
    <property type="match status" value="1"/>
</dbReference>
<dbReference type="InterPro" id="IPR037165">
    <property type="entry name" value="AldOxase/xan_DH_Mopterin-bd_sf"/>
</dbReference>
<dbReference type="InterPro" id="IPR016208">
    <property type="entry name" value="Ald_Oxase/xanthine_DH-like"/>
</dbReference>
<evidence type="ECO:0000256" key="1">
    <source>
        <dbReference type="SAM" id="MobiDB-lite"/>
    </source>
</evidence>
<gene>
    <name evidence="3" type="ORF">FDO65_16370</name>
</gene>
<feature type="domain" description="Aldehyde oxidase/xanthine dehydrogenase a/b hammerhead" evidence="2">
    <location>
        <begin position="26"/>
        <end position="131"/>
    </location>
</feature>
<dbReference type="Gene3D" id="3.30.365.10">
    <property type="entry name" value="Aldehyde oxidase/xanthine dehydrogenase, molybdopterin binding domain"/>
    <property type="match status" value="4"/>
</dbReference>
<dbReference type="InterPro" id="IPR000674">
    <property type="entry name" value="Ald_Oxase/Xan_DH_a/b"/>
</dbReference>
<dbReference type="Pfam" id="PF20256">
    <property type="entry name" value="MoCoBD_2"/>
    <property type="match status" value="1"/>
</dbReference>
<dbReference type="PANTHER" id="PTHR11908:SF157">
    <property type="entry name" value="XANTHINE DEHYDROGENASE SUBUNIT D-RELATED"/>
    <property type="match status" value="1"/>
</dbReference>
<dbReference type="SMART" id="SM01008">
    <property type="entry name" value="Ald_Xan_dh_C"/>
    <property type="match status" value="1"/>
</dbReference>
<dbReference type="SUPFAM" id="SSF54665">
    <property type="entry name" value="CO dehydrogenase molybdoprotein N-domain-like"/>
    <property type="match status" value="1"/>
</dbReference>
<name>A0A4U6QCP5_9ACTN</name>
<comment type="caution">
    <text evidence="3">The sequence shown here is derived from an EMBL/GenBank/DDBJ whole genome shotgun (WGS) entry which is preliminary data.</text>
</comment>
<evidence type="ECO:0000313" key="4">
    <source>
        <dbReference type="Proteomes" id="UP000306985"/>
    </source>
</evidence>
<dbReference type="Pfam" id="PF01315">
    <property type="entry name" value="Ald_Xan_dh_C"/>
    <property type="match status" value="1"/>
</dbReference>
<dbReference type="RefSeq" id="WP_137450806.1">
    <property type="nucleotide sequence ID" value="NZ_SZZH01000004.1"/>
</dbReference>
<dbReference type="GO" id="GO:0016491">
    <property type="term" value="F:oxidoreductase activity"/>
    <property type="evidence" value="ECO:0007669"/>
    <property type="project" value="InterPro"/>
</dbReference>
<evidence type="ECO:0000313" key="3">
    <source>
        <dbReference type="EMBL" id="TKV57722.1"/>
    </source>
</evidence>
<organism evidence="3 4">
    <name type="scientific">Nakamurella flava</name>
    <dbReference type="NCBI Taxonomy" id="2576308"/>
    <lineage>
        <taxon>Bacteria</taxon>
        <taxon>Bacillati</taxon>
        <taxon>Actinomycetota</taxon>
        <taxon>Actinomycetes</taxon>
        <taxon>Nakamurellales</taxon>
        <taxon>Nakamurellaceae</taxon>
        <taxon>Nakamurella</taxon>
    </lineage>
</organism>
<proteinExistence type="predicted"/>
<dbReference type="InterPro" id="IPR008274">
    <property type="entry name" value="AldOxase/xan_DH_MoCoBD1"/>
</dbReference>
<dbReference type="InterPro" id="IPR036856">
    <property type="entry name" value="Ald_Oxase/Xan_DH_a/b_sf"/>
</dbReference>
<dbReference type="InterPro" id="IPR046867">
    <property type="entry name" value="AldOxase/xan_DH_MoCoBD2"/>
</dbReference>
<reference evidence="3 4" key="1">
    <citation type="submission" date="2019-05" db="EMBL/GenBank/DDBJ databases">
        <title>Nakamurella sp. N5BH11, whole genome shotgun sequence.</title>
        <authorList>
            <person name="Tuo L."/>
        </authorList>
    </citation>
    <scope>NUCLEOTIDE SEQUENCE [LARGE SCALE GENOMIC DNA]</scope>
    <source>
        <strain evidence="3 4">N5BH11</strain>
    </source>
</reference>